<dbReference type="EMBL" id="MFRC01000030">
    <property type="protein sequence ID" value="OGH89715.1"/>
    <property type="molecule type" value="Genomic_DNA"/>
</dbReference>
<evidence type="ECO:0000256" key="4">
    <source>
        <dbReference type="ARBA" id="ARBA00035172"/>
    </source>
</evidence>
<dbReference type="CDD" id="cd07026">
    <property type="entry name" value="Ribosomal_L20"/>
    <property type="match status" value="1"/>
</dbReference>
<dbReference type="Gene3D" id="1.10.1900.20">
    <property type="entry name" value="Ribosomal protein L20"/>
    <property type="match status" value="1"/>
</dbReference>
<accession>A0A1F6P0L4</accession>
<evidence type="ECO:0000256" key="2">
    <source>
        <dbReference type="ARBA" id="ARBA00022980"/>
    </source>
</evidence>
<proteinExistence type="inferred from homology"/>
<dbReference type="SUPFAM" id="SSF74731">
    <property type="entry name" value="Ribosomal protein L20"/>
    <property type="match status" value="1"/>
</dbReference>
<keyword evidence="2 5" id="KW-0689">Ribosomal protein</keyword>
<gene>
    <name evidence="5" type="primary">rplT</name>
    <name evidence="7" type="ORF">A2537_02375</name>
</gene>
<dbReference type="AlphaFoldDB" id="A0A1F6P0L4"/>
<dbReference type="NCBIfam" id="TIGR01032">
    <property type="entry name" value="rplT_bact"/>
    <property type="match status" value="1"/>
</dbReference>
<keyword evidence="5 6" id="KW-0699">rRNA-binding</keyword>
<dbReference type="PRINTS" id="PR00062">
    <property type="entry name" value="RIBOSOMALL20"/>
</dbReference>
<sequence length="115" mass="13400">MTRIKGGLLHRKRRTGILKHTKGFKWGRKSKIKVAKVAKMKAGQHAFVDRRKKKRTARQLWLVRLNAAVRKYDLSYSRFVSLLKKANIELDRKVLSELALKYPAVFAKLVETVKK</sequence>
<dbReference type="GO" id="GO:0019843">
    <property type="term" value="F:rRNA binding"/>
    <property type="evidence" value="ECO:0007669"/>
    <property type="project" value="UniProtKB-UniRule"/>
</dbReference>
<dbReference type="Pfam" id="PF00453">
    <property type="entry name" value="Ribosomal_L20"/>
    <property type="match status" value="1"/>
</dbReference>
<evidence type="ECO:0000256" key="1">
    <source>
        <dbReference type="ARBA" id="ARBA00007698"/>
    </source>
</evidence>
<dbReference type="Gene3D" id="6.10.160.10">
    <property type="match status" value="1"/>
</dbReference>
<dbReference type="GO" id="GO:0006412">
    <property type="term" value="P:translation"/>
    <property type="evidence" value="ECO:0007669"/>
    <property type="project" value="InterPro"/>
</dbReference>
<comment type="similarity">
    <text evidence="1 5 6">Belongs to the bacterial ribosomal protein bL20 family.</text>
</comment>
<dbReference type="InterPro" id="IPR035566">
    <property type="entry name" value="Ribosomal_protein_bL20_C"/>
</dbReference>
<evidence type="ECO:0000256" key="5">
    <source>
        <dbReference type="HAMAP-Rule" id="MF_00382"/>
    </source>
</evidence>
<dbReference type="GO" id="GO:0003735">
    <property type="term" value="F:structural constituent of ribosome"/>
    <property type="evidence" value="ECO:0007669"/>
    <property type="project" value="InterPro"/>
</dbReference>
<dbReference type="GO" id="GO:0000027">
    <property type="term" value="P:ribosomal large subunit assembly"/>
    <property type="evidence" value="ECO:0007669"/>
    <property type="project" value="UniProtKB-UniRule"/>
</dbReference>
<reference evidence="7 8" key="1">
    <citation type="journal article" date="2016" name="Nat. Commun.">
        <title>Thousands of microbial genomes shed light on interconnected biogeochemical processes in an aquifer system.</title>
        <authorList>
            <person name="Anantharaman K."/>
            <person name="Brown C.T."/>
            <person name="Hug L.A."/>
            <person name="Sharon I."/>
            <person name="Castelle C.J."/>
            <person name="Probst A.J."/>
            <person name="Thomas B.C."/>
            <person name="Singh A."/>
            <person name="Wilkins M.J."/>
            <person name="Karaoz U."/>
            <person name="Brodie E.L."/>
            <person name="Williams K.H."/>
            <person name="Hubbard S.S."/>
            <person name="Banfield J.F."/>
        </authorList>
    </citation>
    <scope>NUCLEOTIDE SEQUENCE [LARGE SCALE GENOMIC DNA]</scope>
</reference>
<evidence type="ECO:0000256" key="3">
    <source>
        <dbReference type="ARBA" id="ARBA00023274"/>
    </source>
</evidence>
<dbReference type="GO" id="GO:1990904">
    <property type="term" value="C:ribonucleoprotein complex"/>
    <property type="evidence" value="ECO:0007669"/>
    <property type="project" value="UniProtKB-KW"/>
</dbReference>
<dbReference type="Proteomes" id="UP000178490">
    <property type="component" value="Unassembled WGS sequence"/>
</dbReference>
<evidence type="ECO:0000313" key="7">
    <source>
        <dbReference type="EMBL" id="OGH89715.1"/>
    </source>
</evidence>
<organism evidence="7 8">
    <name type="scientific">Candidatus Magasanikbacteria bacterium RIFOXYD2_FULL_36_9</name>
    <dbReference type="NCBI Taxonomy" id="1798707"/>
    <lineage>
        <taxon>Bacteria</taxon>
        <taxon>Candidatus Magasanikiibacteriota</taxon>
    </lineage>
</organism>
<evidence type="ECO:0000256" key="6">
    <source>
        <dbReference type="RuleBase" id="RU000560"/>
    </source>
</evidence>
<dbReference type="InterPro" id="IPR005813">
    <property type="entry name" value="Ribosomal_bL20"/>
</dbReference>
<dbReference type="GO" id="GO:0005840">
    <property type="term" value="C:ribosome"/>
    <property type="evidence" value="ECO:0007669"/>
    <property type="project" value="UniProtKB-KW"/>
</dbReference>
<evidence type="ECO:0000313" key="8">
    <source>
        <dbReference type="Proteomes" id="UP000178490"/>
    </source>
</evidence>
<dbReference type="FunFam" id="1.10.1900.20:FF:000001">
    <property type="entry name" value="50S ribosomal protein L20"/>
    <property type="match status" value="1"/>
</dbReference>
<protein>
    <recommendedName>
        <fullName evidence="4 5">Large ribosomal subunit protein bL20</fullName>
    </recommendedName>
</protein>
<comment type="caution">
    <text evidence="7">The sequence shown here is derived from an EMBL/GenBank/DDBJ whole genome shotgun (WGS) entry which is preliminary data.</text>
</comment>
<comment type="function">
    <text evidence="5 6">Binds directly to 23S ribosomal RNA and is necessary for the in vitro assembly process of the 50S ribosomal subunit. It is not involved in the protein synthesizing functions of that subunit.</text>
</comment>
<name>A0A1F6P0L4_9BACT</name>
<dbReference type="PANTHER" id="PTHR10986">
    <property type="entry name" value="39S RIBOSOMAL PROTEIN L20"/>
    <property type="match status" value="1"/>
</dbReference>
<dbReference type="HAMAP" id="MF_00382">
    <property type="entry name" value="Ribosomal_bL20"/>
    <property type="match status" value="1"/>
</dbReference>
<keyword evidence="5 6" id="KW-0694">RNA-binding</keyword>
<keyword evidence="3 5" id="KW-0687">Ribonucleoprotein</keyword>